<evidence type="ECO:0000256" key="3">
    <source>
        <dbReference type="ARBA" id="ARBA00023125"/>
    </source>
</evidence>
<feature type="compositionally biased region" description="Pro residues" evidence="5">
    <location>
        <begin position="165"/>
        <end position="184"/>
    </location>
</feature>
<comment type="caution">
    <text evidence="7">The sequence shown here is derived from an EMBL/GenBank/DDBJ whole genome shotgun (WGS) entry which is preliminary data.</text>
</comment>
<evidence type="ECO:0000256" key="2">
    <source>
        <dbReference type="ARBA" id="ARBA00023015"/>
    </source>
</evidence>
<proteinExistence type="inferred from homology"/>
<dbReference type="PRINTS" id="PR00615">
    <property type="entry name" value="CCAATSUBUNTA"/>
</dbReference>
<reference evidence="7" key="1">
    <citation type="submission" date="2023-10" db="EMBL/GenBank/DDBJ databases">
        <title>Genome assembly of Pristionchus species.</title>
        <authorList>
            <person name="Yoshida K."/>
            <person name="Sommer R.J."/>
        </authorList>
    </citation>
    <scope>NUCLEOTIDE SEQUENCE</scope>
    <source>
        <strain evidence="7">RS0144</strain>
    </source>
</reference>
<gene>
    <name evidence="7" type="ORF">PENTCL1PPCAC_17750</name>
</gene>
<keyword evidence="8" id="KW-1185">Reference proteome</keyword>
<feature type="compositionally biased region" description="Acidic residues" evidence="5">
    <location>
        <begin position="15"/>
        <end position="28"/>
    </location>
</feature>
<feature type="region of interest" description="Disordered" evidence="5">
    <location>
        <begin position="150"/>
        <end position="216"/>
    </location>
</feature>
<feature type="compositionally biased region" description="Low complexity" evidence="5">
    <location>
        <begin position="398"/>
        <end position="428"/>
    </location>
</feature>
<evidence type="ECO:0000313" key="8">
    <source>
        <dbReference type="Proteomes" id="UP001432027"/>
    </source>
</evidence>
<feature type="compositionally biased region" description="Basic and acidic residues" evidence="5">
    <location>
        <begin position="29"/>
        <end position="43"/>
    </location>
</feature>
<dbReference type="PANTHER" id="PTHR11064:SF9">
    <property type="entry name" value="NUCLEAR TRANSCRIPTION FACTOR Y SUBUNIT BETA"/>
    <property type="match status" value="1"/>
</dbReference>
<keyword evidence="4" id="KW-0804">Transcription</keyword>
<evidence type="ECO:0000256" key="1">
    <source>
        <dbReference type="ARBA" id="ARBA00009053"/>
    </source>
</evidence>
<comment type="similarity">
    <text evidence="1">Belongs to the NFYB/HAP3 subunit family.</text>
</comment>
<feature type="region of interest" description="Disordered" evidence="5">
    <location>
        <begin position="1"/>
        <end position="43"/>
    </location>
</feature>
<name>A0AAV5TMG3_9BILA</name>
<dbReference type="AlphaFoldDB" id="A0AAV5TMG3"/>
<organism evidence="7 8">
    <name type="scientific">Pristionchus entomophagus</name>
    <dbReference type="NCBI Taxonomy" id="358040"/>
    <lineage>
        <taxon>Eukaryota</taxon>
        <taxon>Metazoa</taxon>
        <taxon>Ecdysozoa</taxon>
        <taxon>Nematoda</taxon>
        <taxon>Chromadorea</taxon>
        <taxon>Rhabditida</taxon>
        <taxon>Rhabditina</taxon>
        <taxon>Diplogasteromorpha</taxon>
        <taxon>Diplogasteroidea</taxon>
        <taxon>Neodiplogasteridae</taxon>
        <taxon>Pristionchus</taxon>
    </lineage>
</organism>
<feature type="compositionally biased region" description="Polar residues" evidence="5">
    <location>
        <begin position="200"/>
        <end position="213"/>
    </location>
</feature>
<dbReference type="Proteomes" id="UP001432027">
    <property type="component" value="Unassembled WGS sequence"/>
</dbReference>
<dbReference type="GO" id="GO:0016602">
    <property type="term" value="C:CCAAT-binding factor complex"/>
    <property type="evidence" value="ECO:0007669"/>
    <property type="project" value="InterPro"/>
</dbReference>
<dbReference type="Gene3D" id="1.10.20.10">
    <property type="entry name" value="Histone, subunit A"/>
    <property type="match status" value="1"/>
</dbReference>
<dbReference type="PANTHER" id="PTHR11064">
    <property type="entry name" value="CCAAT-BINDING TRANSCRIPTION FACTOR-RELATED"/>
    <property type="match status" value="1"/>
</dbReference>
<dbReference type="GO" id="GO:0001228">
    <property type="term" value="F:DNA-binding transcription activator activity, RNA polymerase II-specific"/>
    <property type="evidence" value="ECO:0007669"/>
    <property type="project" value="InterPro"/>
</dbReference>
<dbReference type="GO" id="GO:0000978">
    <property type="term" value="F:RNA polymerase II cis-regulatory region sequence-specific DNA binding"/>
    <property type="evidence" value="ECO:0007669"/>
    <property type="project" value="TreeGrafter"/>
</dbReference>
<dbReference type="InterPro" id="IPR027113">
    <property type="entry name" value="Transc_fact_NFYB/HAP3"/>
</dbReference>
<evidence type="ECO:0000313" key="7">
    <source>
        <dbReference type="EMBL" id="GMS95575.1"/>
    </source>
</evidence>
<dbReference type="SUPFAM" id="SSF47113">
    <property type="entry name" value="Histone-fold"/>
    <property type="match status" value="1"/>
</dbReference>
<evidence type="ECO:0000259" key="6">
    <source>
        <dbReference type="Pfam" id="PF00808"/>
    </source>
</evidence>
<dbReference type="Pfam" id="PF00808">
    <property type="entry name" value="CBFD_NFYB_HMF"/>
    <property type="match status" value="1"/>
</dbReference>
<dbReference type="GO" id="GO:0046982">
    <property type="term" value="F:protein heterodimerization activity"/>
    <property type="evidence" value="ECO:0007669"/>
    <property type="project" value="InterPro"/>
</dbReference>
<keyword evidence="3" id="KW-0238">DNA-binding</keyword>
<evidence type="ECO:0000256" key="5">
    <source>
        <dbReference type="SAM" id="MobiDB-lite"/>
    </source>
</evidence>
<dbReference type="EMBL" id="BTSX01000004">
    <property type="protein sequence ID" value="GMS95575.1"/>
    <property type="molecule type" value="Genomic_DNA"/>
</dbReference>
<dbReference type="InterPro" id="IPR009072">
    <property type="entry name" value="Histone-fold"/>
</dbReference>
<feature type="domain" description="Transcription factor CBF/NF-Y/archaeal histone" evidence="6">
    <location>
        <begin position="63"/>
        <end position="127"/>
    </location>
</feature>
<keyword evidence="2" id="KW-0805">Transcription regulation</keyword>
<protein>
    <recommendedName>
        <fullName evidence="6">Transcription factor CBF/NF-Y/archaeal histone domain-containing protein</fullName>
    </recommendedName>
</protein>
<evidence type="ECO:0000256" key="4">
    <source>
        <dbReference type="ARBA" id="ARBA00023163"/>
    </source>
</evidence>
<dbReference type="InterPro" id="IPR003958">
    <property type="entry name" value="CBFA_NFYB_domain"/>
</dbReference>
<feature type="region of interest" description="Disordered" evidence="5">
    <location>
        <begin position="303"/>
        <end position="428"/>
    </location>
</feature>
<feature type="compositionally biased region" description="Low complexity" evidence="5">
    <location>
        <begin position="342"/>
        <end position="372"/>
    </location>
</feature>
<feature type="compositionally biased region" description="Polar residues" evidence="5">
    <location>
        <begin position="373"/>
        <end position="384"/>
    </location>
</feature>
<accession>A0AAV5TMG3</accession>
<sequence length="428" mass="46667">MSESPQGERDRSESVVEEDKEEENEIDEVERQSEGSGGIHDELIDAIARGTEDQEVLREQDRYLPICNIARVMRRMVPESGKMSKESKEAIQEAVSEFISFITSEASDKCIEEQRKTITCDDLLNAIEVMGFEKYVEPLKLFMTRYREATRADRPPGEGGDTRTPSPPSPPISTPLLIPTPAPFPSSLASGPGGPIQPAPSLSSTTALFNTGTGPMRISLPPGYSIGEKEMFKGLSKQRSLNGQEMNPPPSGSSGMGGEEEMEMGVNGHPHQLISIHPKQGSSESPITIFVDQNTGQKYRNVVGQDGTQRLAPIRSNQNIKVIRRPHPSSSTLPIDSPQAHPIGPSSSSSISDHQSPLISSTTTTPQFPSQSHYHPQVTTHLSYSGQNHSHPSHHSQYHPVSFHDSSSSSIHSSMPPPSSSSSLHFIH</sequence>
<feature type="compositionally biased region" description="Basic and acidic residues" evidence="5">
    <location>
        <begin position="1"/>
        <end position="14"/>
    </location>
</feature>
<feature type="region of interest" description="Disordered" evidence="5">
    <location>
        <begin position="238"/>
        <end position="264"/>
    </location>
</feature>
<dbReference type="CDD" id="cd22907">
    <property type="entry name" value="HFD_NFYB"/>
    <property type="match status" value="1"/>
</dbReference>